<keyword evidence="2" id="KW-1185">Reference proteome</keyword>
<gene>
    <name evidence="1" type="ORF">Fot_37545</name>
</gene>
<evidence type="ECO:0000313" key="2">
    <source>
        <dbReference type="Proteomes" id="UP001604277"/>
    </source>
</evidence>
<accession>A0ABD1RZ99</accession>
<sequence>MAPILESTVPSVVEVVRGVSSSLPTPGAASVPVATIHLMTGVVGGDSPSLSFETSVRPSEDVGHQGKEKGVVVDEGEKVAPERTIGKMKLTLQVLQDSKGVEWLLPQETTGSIHDSLSMVQVSILDSSDWTEHINIGSHQDELEPTILEMLPYSSAYGSCLSP</sequence>
<dbReference type="AlphaFoldDB" id="A0ABD1RZ99"/>
<dbReference type="EMBL" id="JBFOLJ010000011">
    <property type="protein sequence ID" value="KAL2493788.1"/>
    <property type="molecule type" value="Genomic_DNA"/>
</dbReference>
<comment type="caution">
    <text evidence="1">The sequence shown here is derived from an EMBL/GenBank/DDBJ whole genome shotgun (WGS) entry which is preliminary data.</text>
</comment>
<evidence type="ECO:0000313" key="1">
    <source>
        <dbReference type="EMBL" id="KAL2493788.1"/>
    </source>
</evidence>
<proteinExistence type="predicted"/>
<organism evidence="1 2">
    <name type="scientific">Forsythia ovata</name>
    <dbReference type="NCBI Taxonomy" id="205694"/>
    <lineage>
        <taxon>Eukaryota</taxon>
        <taxon>Viridiplantae</taxon>
        <taxon>Streptophyta</taxon>
        <taxon>Embryophyta</taxon>
        <taxon>Tracheophyta</taxon>
        <taxon>Spermatophyta</taxon>
        <taxon>Magnoliopsida</taxon>
        <taxon>eudicotyledons</taxon>
        <taxon>Gunneridae</taxon>
        <taxon>Pentapetalae</taxon>
        <taxon>asterids</taxon>
        <taxon>lamiids</taxon>
        <taxon>Lamiales</taxon>
        <taxon>Oleaceae</taxon>
        <taxon>Forsythieae</taxon>
        <taxon>Forsythia</taxon>
    </lineage>
</organism>
<name>A0ABD1RZ99_9LAMI</name>
<dbReference type="Proteomes" id="UP001604277">
    <property type="component" value="Unassembled WGS sequence"/>
</dbReference>
<reference evidence="2" key="1">
    <citation type="submission" date="2024-07" db="EMBL/GenBank/DDBJ databases">
        <title>Two chromosome-level genome assemblies of Korean endemic species Abeliophyllum distichum and Forsythia ovata (Oleaceae).</title>
        <authorList>
            <person name="Jang H."/>
        </authorList>
    </citation>
    <scope>NUCLEOTIDE SEQUENCE [LARGE SCALE GENOMIC DNA]</scope>
</reference>
<protein>
    <submittedName>
        <fullName evidence="1">Uncharacterized protein</fullName>
    </submittedName>
</protein>